<keyword evidence="5 11" id="KW-0812">Transmembrane</keyword>
<reference evidence="12 13" key="1">
    <citation type="submission" date="2020-03" db="EMBL/GenBank/DDBJ databases">
        <title>WGS of actinomycetes isolated from Thailand.</title>
        <authorList>
            <person name="Thawai C."/>
        </authorList>
    </citation>
    <scope>NUCLEOTIDE SEQUENCE [LARGE SCALE GENOMIC DNA]</scope>
    <source>
        <strain evidence="12 13">PLAI 1-29</strain>
    </source>
</reference>
<evidence type="ECO:0000256" key="10">
    <source>
        <dbReference type="SAM" id="MobiDB-lite"/>
    </source>
</evidence>
<feature type="transmembrane region" description="Helical" evidence="11">
    <location>
        <begin position="234"/>
        <end position="264"/>
    </location>
</feature>
<evidence type="ECO:0000256" key="7">
    <source>
        <dbReference type="ARBA" id="ARBA00022989"/>
    </source>
</evidence>
<feature type="transmembrane region" description="Helical" evidence="11">
    <location>
        <begin position="342"/>
        <end position="370"/>
    </location>
</feature>
<feature type="transmembrane region" description="Helical" evidence="11">
    <location>
        <begin position="448"/>
        <end position="466"/>
    </location>
</feature>
<dbReference type="InterPro" id="IPR038377">
    <property type="entry name" value="Na/Glc_symporter_sf"/>
</dbReference>
<keyword evidence="6" id="KW-0769">Symport</keyword>
<dbReference type="EMBL" id="JAATEN010000005">
    <property type="protein sequence ID" value="NJQ00513.1"/>
    <property type="molecule type" value="Genomic_DNA"/>
</dbReference>
<evidence type="ECO:0000256" key="4">
    <source>
        <dbReference type="ARBA" id="ARBA00022475"/>
    </source>
</evidence>
<dbReference type="RefSeq" id="WP_168101132.1">
    <property type="nucleotide sequence ID" value="NZ_JAATEN010000005.1"/>
</dbReference>
<dbReference type="Proteomes" id="UP000695264">
    <property type="component" value="Unassembled WGS sequence"/>
</dbReference>
<feature type="transmembrane region" description="Helical" evidence="11">
    <location>
        <begin position="284"/>
        <end position="305"/>
    </location>
</feature>
<keyword evidence="8 11" id="KW-0472">Membrane</keyword>
<dbReference type="Pfam" id="PF00474">
    <property type="entry name" value="SSF"/>
    <property type="match status" value="1"/>
</dbReference>
<dbReference type="InterPro" id="IPR050277">
    <property type="entry name" value="Sodium:Solute_Symporter"/>
</dbReference>
<feature type="transmembrane region" description="Helical" evidence="11">
    <location>
        <begin position="486"/>
        <end position="505"/>
    </location>
</feature>
<comment type="subcellular location">
    <subcellularLocation>
        <location evidence="1">Cell membrane</location>
        <topology evidence="1">Multi-pass membrane protein</topology>
    </subcellularLocation>
</comment>
<evidence type="ECO:0000256" key="8">
    <source>
        <dbReference type="ARBA" id="ARBA00023136"/>
    </source>
</evidence>
<keyword evidence="7 11" id="KW-1133">Transmembrane helix</keyword>
<protein>
    <submittedName>
        <fullName evidence="12">Cation acetate symporter</fullName>
    </submittedName>
</protein>
<evidence type="ECO:0000256" key="6">
    <source>
        <dbReference type="ARBA" id="ARBA00022847"/>
    </source>
</evidence>
<evidence type="ECO:0000256" key="2">
    <source>
        <dbReference type="ARBA" id="ARBA00006434"/>
    </source>
</evidence>
<feature type="transmembrane region" description="Helical" evidence="11">
    <location>
        <begin position="12"/>
        <end position="29"/>
    </location>
</feature>
<feature type="transmembrane region" description="Helical" evidence="11">
    <location>
        <begin position="67"/>
        <end position="95"/>
    </location>
</feature>
<accession>A0ABX1BW61</accession>
<evidence type="ECO:0000256" key="11">
    <source>
        <dbReference type="SAM" id="Phobius"/>
    </source>
</evidence>
<evidence type="ECO:0000256" key="9">
    <source>
        <dbReference type="RuleBase" id="RU362091"/>
    </source>
</evidence>
<keyword evidence="13" id="KW-1185">Reference proteome</keyword>
<dbReference type="PANTHER" id="PTHR48086:SF6">
    <property type="entry name" value="CATION_ACETATE SYMPORTER ACTP"/>
    <property type="match status" value="1"/>
</dbReference>
<dbReference type="PANTHER" id="PTHR48086">
    <property type="entry name" value="SODIUM/PROLINE SYMPORTER-RELATED"/>
    <property type="match status" value="1"/>
</dbReference>
<dbReference type="InterPro" id="IPR001734">
    <property type="entry name" value="Na/solute_symporter"/>
</dbReference>
<comment type="similarity">
    <text evidence="2 9">Belongs to the sodium:solute symporter (SSF) (TC 2.A.21) family.</text>
</comment>
<evidence type="ECO:0000256" key="1">
    <source>
        <dbReference type="ARBA" id="ARBA00004651"/>
    </source>
</evidence>
<proteinExistence type="inferred from homology"/>
<dbReference type="Gene3D" id="1.20.1730.10">
    <property type="entry name" value="Sodium/glucose cotransporter"/>
    <property type="match status" value="1"/>
</dbReference>
<evidence type="ECO:0000256" key="5">
    <source>
        <dbReference type="ARBA" id="ARBA00022692"/>
    </source>
</evidence>
<gene>
    <name evidence="12" type="ORF">HCK00_08165</name>
</gene>
<name>A0ABX1BW61_9ACTN</name>
<evidence type="ECO:0000313" key="13">
    <source>
        <dbReference type="Proteomes" id="UP000695264"/>
    </source>
</evidence>
<sequence>MTTGFTGDHFTTVLFFLLFVLGCLLLSMWSSQDLGEGADAFHSGGSGNGPVRQSLALSGDFVSIAGVLYIVGTVAVAGFDGIAVVIATALSPLLFSRVLAGRLPIEHTRSFGDVLAHRLPGPAARRLAAVAALVASVPLLVAQLGPLGEITAALMGFPGRLGETACTVVLGLIILTCASIGGARGATLLQAGMAVSFVFMGPLLAALVMGQFGWSTGELAKAAEKGSQAGDSYFSFGHLFGGGTTGAVDTVSLVLTILLGAAFLPHFIPRLTTSRGPSEARRAAGWTAGTVALLCFSAIFLGYGIQALIGADGINAAGPRGGNNLLLLADALDGGDQGPGMVLTFIASATFLTVMASASVMLLVSSAAIVHDLGAGRAEKARRRVRIHDGVRARLALLAAGAAAIALAVFGRDANPQFWLILSYTVAASSVLPALCVGLLWRRYTVSGLRWAVVGGISVTVLLMFFSPAISGAPDAVFPGADWQVFPLSSPGLVSIPVGFLLAWLGNRREAPEPQPEPDDGEWRPGGRTRQPVG</sequence>
<evidence type="ECO:0000256" key="3">
    <source>
        <dbReference type="ARBA" id="ARBA00022448"/>
    </source>
</evidence>
<feature type="transmembrane region" description="Helical" evidence="11">
    <location>
        <begin position="127"/>
        <end position="145"/>
    </location>
</feature>
<comment type="caution">
    <text evidence="12">The sequence shown here is derived from an EMBL/GenBank/DDBJ whole genome shotgun (WGS) entry which is preliminary data.</text>
</comment>
<keyword evidence="3" id="KW-0813">Transport</keyword>
<feature type="transmembrane region" description="Helical" evidence="11">
    <location>
        <begin position="195"/>
        <end position="214"/>
    </location>
</feature>
<feature type="transmembrane region" description="Helical" evidence="11">
    <location>
        <begin position="165"/>
        <end position="183"/>
    </location>
</feature>
<feature type="region of interest" description="Disordered" evidence="10">
    <location>
        <begin position="510"/>
        <end position="534"/>
    </location>
</feature>
<dbReference type="PROSITE" id="PS50283">
    <property type="entry name" value="NA_SOLUT_SYMP_3"/>
    <property type="match status" value="1"/>
</dbReference>
<feature type="transmembrane region" description="Helical" evidence="11">
    <location>
        <begin position="417"/>
        <end position="441"/>
    </location>
</feature>
<organism evidence="12 13">
    <name type="scientific">Streptomyces zingiberis</name>
    <dbReference type="NCBI Taxonomy" id="2053010"/>
    <lineage>
        <taxon>Bacteria</taxon>
        <taxon>Bacillati</taxon>
        <taxon>Actinomycetota</taxon>
        <taxon>Actinomycetes</taxon>
        <taxon>Kitasatosporales</taxon>
        <taxon>Streptomycetaceae</taxon>
        <taxon>Streptomyces</taxon>
    </lineage>
</organism>
<keyword evidence="4" id="KW-1003">Cell membrane</keyword>
<feature type="transmembrane region" description="Helical" evidence="11">
    <location>
        <begin position="391"/>
        <end position="411"/>
    </location>
</feature>
<evidence type="ECO:0000313" key="12">
    <source>
        <dbReference type="EMBL" id="NJQ00513.1"/>
    </source>
</evidence>